<feature type="compositionally biased region" description="Basic and acidic residues" evidence="1">
    <location>
        <begin position="87"/>
        <end position="96"/>
    </location>
</feature>
<name>A0ABR2GHL9_9ROSI</name>
<dbReference type="EMBL" id="JBBPBM010000001">
    <property type="protein sequence ID" value="KAK8602422.1"/>
    <property type="molecule type" value="Genomic_DNA"/>
</dbReference>
<protein>
    <submittedName>
        <fullName evidence="2">Uncharacterized protein</fullName>
    </submittedName>
</protein>
<evidence type="ECO:0000313" key="2">
    <source>
        <dbReference type="EMBL" id="KAK8602422.1"/>
    </source>
</evidence>
<evidence type="ECO:0000313" key="3">
    <source>
        <dbReference type="Proteomes" id="UP001472677"/>
    </source>
</evidence>
<feature type="region of interest" description="Disordered" evidence="1">
    <location>
        <begin position="1"/>
        <end position="125"/>
    </location>
</feature>
<feature type="compositionally biased region" description="Basic and acidic residues" evidence="1">
    <location>
        <begin position="103"/>
        <end position="116"/>
    </location>
</feature>
<organism evidence="2 3">
    <name type="scientific">Hibiscus sabdariffa</name>
    <name type="common">roselle</name>
    <dbReference type="NCBI Taxonomy" id="183260"/>
    <lineage>
        <taxon>Eukaryota</taxon>
        <taxon>Viridiplantae</taxon>
        <taxon>Streptophyta</taxon>
        <taxon>Embryophyta</taxon>
        <taxon>Tracheophyta</taxon>
        <taxon>Spermatophyta</taxon>
        <taxon>Magnoliopsida</taxon>
        <taxon>eudicotyledons</taxon>
        <taxon>Gunneridae</taxon>
        <taxon>Pentapetalae</taxon>
        <taxon>rosids</taxon>
        <taxon>malvids</taxon>
        <taxon>Malvales</taxon>
        <taxon>Malvaceae</taxon>
        <taxon>Malvoideae</taxon>
        <taxon>Hibiscus</taxon>
    </lineage>
</organism>
<feature type="compositionally biased region" description="Basic and acidic residues" evidence="1">
    <location>
        <begin position="1"/>
        <end position="11"/>
    </location>
</feature>
<keyword evidence="3" id="KW-1185">Reference proteome</keyword>
<comment type="caution">
    <text evidence="2">The sequence shown here is derived from an EMBL/GenBank/DDBJ whole genome shotgun (WGS) entry which is preliminary data.</text>
</comment>
<evidence type="ECO:0000256" key="1">
    <source>
        <dbReference type="SAM" id="MobiDB-lite"/>
    </source>
</evidence>
<gene>
    <name evidence="2" type="ORF">V6N12_052230</name>
</gene>
<proteinExistence type="predicted"/>
<sequence>MIIIAKEDIFSKRAGMNPGKRKTTREDGASSSSKRARSDPMQVKEAVPRPNVPPPPRPDVPPPPRQPPQRQPAVPRHGPAVSDDELDHGNNTREEDLGSLDSFDTKDYPNDPHNTDSDSGSDANS</sequence>
<accession>A0ABR2GHL9</accession>
<feature type="compositionally biased region" description="Pro residues" evidence="1">
    <location>
        <begin position="50"/>
        <end position="70"/>
    </location>
</feature>
<reference evidence="2 3" key="1">
    <citation type="journal article" date="2024" name="G3 (Bethesda)">
        <title>Genome assembly of Hibiscus sabdariffa L. provides insights into metabolisms of medicinal natural products.</title>
        <authorList>
            <person name="Kim T."/>
        </authorList>
    </citation>
    <scope>NUCLEOTIDE SEQUENCE [LARGE SCALE GENOMIC DNA]</scope>
    <source>
        <strain evidence="2">TK-2024</strain>
        <tissue evidence="2">Old leaves</tissue>
    </source>
</reference>
<dbReference type="Proteomes" id="UP001472677">
    <property type="component" value="Unassembled WGS sequence"/>
</dbReference>